<gene>
    <name evidence="1" type="ORF">HH304_20535</name>
</gene>
<evidence type="ECO:0008006" key="3">
    <source>
        <dbReference type="Google" id="ProtNLM"/>
    </source>
</evidence>
<reference evidence="1 2" key="1">
    <citation type="submission" date="2020-04" db="EMBL/GenBank/DDBJ databases">
        <title>Flammeovirgaceae bacterium KN852 isolated from deep sea.</title>
        <authorList>
            <person name="Zhang D.-C."/>
        </authorList>
    </citation>
    <scope>NUCLEOTIDE SEQUENCE [LARGE SCALE GENOMIC DNA]</scope>
    <source>
        <strain evidence="1 2">KN852</strain>
    </source>
</reference>
<dbReference type="InterPro" id="IPR009465">
    <property type="entry name" value="Spondin_N"/>
</dbReference>
<evidence type="ECO:0000313" key="2">
    <source>
        <dbReference type="Proteomes" id="UP000559010"/>
    </source>
</evidence>
<organism evidence="1 2">
    <name type="scientific">Marinigracilibium pacificum</name>
    <dbReference type="NCBI Taxonomy" id="2729599"/>
    <lineage>
        <taxon>Bacteria</taxon>
        <taxon>Pseudomonadati</taxon>
        <taxon>Bacteroidota</taxon>
        <taxon>Cytophagia</taxon>
        <taxon>Cytophagales</taxon>
        <taxon>Flammeovirgaceae</taxon>
        <taxon>Marinigracilibium</taxon>
    </lineage>
</organism>
<sequence length="378" mass="40730">MGAGSPPVIFPGQEISFSFYAGRGQYLSFATMYGWSNDLFFAPDNPGLKLYNDDGTPIEGDVSSYIKLWDNGTRVNQVPGMNVIHPGVAESPMKAISEVDGTDEYGNTYPAASDMMKLNLEYNGNSKFTLTIYNNSDQTSNVTPFSPGVWAISYAPGGNLLLPDPIFQEYATQGLTNIAEGGNITVLHEYLSEHTGIFTPLSPILVVVYKDNENPFYNEGEFDAGNGLAEIAQFGNASILADYLMGNPNVESVHILQEPTTTVLLPRINGNPGGKVSMDIEVTGGNKLAIVTMYGLSNDWFFATSGNDVNALRKGDISSTIKLFDDGTAVDEFPGAGFSQAALGGTPITENKRIMEVPNPNQFTTLPPVSEIIKVTLE</sequence>
<dbReference type="EMBL" id="JABBNU010000016">
    <property type="protein sequence ID" value="NMM50809.1"/>
    <property type="molecule type" value="Genomic_DNA"/>
</dbReference>
<accession>A0A848J8V2</accession>
<protein>
    <recommendedName>
        <fullName evidence="3">Spondin domain-containing protein</fullName>
    </recommendedName>
</protein>
<comment type="caution">
    <text evidence="1">The sequence shown here is derived from an EMBL/GenBank/DDBJ whole genome shotgun (WGS) entry which is preliminary data.</text>
</comment>
<evidence type="ECO:0000313" key="1">
    <source>
        <dbReference type="EMBL" id="NMM50809.1"/>
    </source>
</evidence>
<dbReference type="NCBIfam" id="NF038123">
    <property type="entry name" value="NF038123_dom"/>
    <property type="match status" value="2"/>
</dbReference>
<keyword evidence="2" id="KW-1185">Reference proteome</keyword>
<dbReference type="Gene3D" id="2.60.40.2130">
    <property type="entry name" value="F-spondin domain"/>
    <property type="match status" value="2"/>
</dbReference>
<proteinExistence type="predicted"/>
<dbReference type="AlphaFoldDB" id="A0A848J8V2"/>
<dbReference type="Proteomes" id="UP000559010">
    <property type="component" value="Unassembled WGS sequence"/>
</dbReference>
<dbReference type="InterPro" id="IPR038678">
    <property type="entry name" value="Spondin_N_sf"/>
</dbReference>
<name>A0A848J8V2_9BACT</name>